<evidence type="ECO:0000256" key="1">
    <source>
        <dbReference type="SAM" id="MobiDB-lite"/>
    </source>
</evidence>
<keyword evidence="3" id="KW-1185">Reference proteome</keyword>
<evidence type="ECO:0000313" key="3">
    <source>
        <dbReference type="Proteomes" id="UP000481421"/>
    </source>
</evidence>
<dbReference type="Proteomes" id="UP000481421">
    <property type="component" value="Unassembled WGS sequence"/>
</dbReference>
<gene>
    <name evidence="2" type="ORF">G3572_15420</name>
</gene>
<comment type="caution">
    <text evidence="2">The sequence shown here is derived from an EMBL/GenBank/DDBJ whole genome shotgun (WGS) entry which is preliminary data.</text>
</comment>
<organism evidence="2 3">
    <name type="scientific">Pseudotabrizicola algicola</name>
    <dbReference type="NCBI Taxonomy" id="2709381"/>
    <lineage>
        <taxon>Bacteria</taxon>
        <taxon>Pseudomonadati</taxon>
        <taxon>Pseudomonadota</taxon>
        <taxon>Alphaproteobacteria</taxon>
        <taxon>Rhodobacterales</taxon>
        <taxon>Paracoccaceae</taxon>
        <taxon>Pseudotabrizicola</taxon>
    </lineage>
</organism>
<evidence type="ECO:0000313" key="2">
    <source>
        <dbReference type="EMBL" id="NEX47602.1"/>
    </source>
</evidence>
<dbReference type="RefSeq" id="WP_164613489.1">
    <property type="nucleotide sequence ID" value="NZ_JAAIKE010000005.1"/>
</dbReference>
<proteinExistence type="predicted"/>
<reference evidence="2 3" key="1">
    <citation type="submission" date="2020-02" db="EMBL/GenBank/DDBJ databases">
        <title>Rhodobacter algicola sp. nov., isolated from microalga culture.</title>
        <authorList>
            <person name="Park C.-Y."/>
        </authorList>
    </citation>
    <scope>NUCLEOTIDE SEQUENCE [LARGE SCALE GENOMIC DNA]</scope>
    <source>
        <strain evidence="2 3">ETT8</strain>
    </source>
</reference>
<name>A0A6B3RWU7_9RHOB</name>
<sequence length="54" mass="5426">MTGKTNAPLPDAGGSYIRDPKTGAIQVVEAASDAPAPDAGKPAIKPVKQPVKEA</sequence>
<protein>
    <submittedName>
        <fullName evidence="2">Uncharacterized protein</fullName>
    </submittedName>
</protein>
<accession>A0A6B3RWU7</accession>
<dbReference type="EMBL" id="JAAIKE010000005">
    <property type="protein sequence ID" value="NEX47602.1"/>
    <property type="molecule type" value="Genomic_DNA"/>
</dbReference>
<feature type="region of interest" description="Disordered" evidence="1">
    <location>
        <begin position="31"/>
        <end position="54"/>
    </location>
</feature>
<dbReference type="AlphaFoldDB" id="A0A6B3RWU7"/>